<feature type="region of interest" description="Disordered" evidence="8">
    <location>
        <begin position="498"/>
        <end position="562"/>
    </location>
</feature>
<keyword evidence="2 7" id="KW-0690">Ribosome biogenesis</keyword>
<dbReference type="GO" id="GO:0034457">
    <property type="term" value="C:Mpp10 complex"/>
    <property type="evidence" value="ECO:0007669"/>
    <property type="project" value="UniProtKB-UniRule"/>
</dbReference>
<evidence type="ECO:0000256" key="5">
    <source>
        <dbReference type="ARBA" id="ARBA00023274"/>
    </source>
</evidence>
<feature type="compositionally biased region" description="Acidic residues" evidence="8">
    <location>
        <begin position="214"/>
        <end position="255"/>
    </location>
</feature>
<proteinExistence type="inferred from homology"/>
<dbReference type="Gramene" id="FCD_00028739-RA">
    <property type="protein sequence ID" value="FCD_00028739-RA:cds"/>
    <property type="gene ID" value="FCD_00028739"/>
</dbReference>
<dbReference type="GO" id="GO:0032040">
    <property type="term" value="C:small-subunit processome"/>
    <property type="evidence" value="ECO:0007669"/>
    <property type="project" value="TreeGrafter"/>
</dbReference>
<protein>
    <recommendedName>
        <fullName evidence="7">U3 small nucleolar ribonucleoprotein protein MPP10</fullName>
    </recommendedName>
</protein>
<accession>A0AA88D7K6</accession>
<comment type="caution">
    <text evidence="9">The sequence shown here is derived from an EMBL/GenBank/DDBJ whole genome shotgun (WGS) entry which is preliminary data.</text>
</comment>
<name>A0AA88D7K6_FICCA</name>
<keyword evidence="10" id="KW-1185">Reference proteome</keyword>
<sequence length="562" mass="63567">MAIPSDPGSEALHRLKATDPPQWLAPSTALSQTARTASQHLFSSLRPYAPKSPFEQLLVEGFDAEQIWQQIDLQSQPLLSSLERELKRFEKHPEEIRKLTAVDEGGEKKKEKEEEEEGEKMEVESDDLGEDLDGFDEEFDDDEDEDGKEEEGEDGVGDGEGEDEDEDEDGKDGDGGGGIEDQFLKIKELEEFLEDDEAREYGLKKKDKKKKVDDQEEDSDEEEEGDEGEDEEDEDEDSDEMGEFGLDDDDEDEETDKLGNARYEDFFSGKKKKPSKRKSKLSGDSEDSGMDDDDDENQKTLSTHEKELVKLKSKIEQMERSNLEPKTWTMQGEVTAAKRPKNSALEVDLDFEHNVRPPPVITEEITASLEDMIKKRILEGHFDDVQKPPPLPSKAPREVKELDENKSKKGLAEIYEEEYVQKTNLASTPLSFAEEEKKEASMLFKKLCLKLDALSHFHFTPKPVIEDMSVQANIPALAMEEIAPVAVSDAAMLAPEEVFTGKGDIKEESELTQAERKRRRANKKRKFKAEAAKRTVNKPQDGTLLNNDNAETAKRSTKKARE</sequence>
<keyword evidence="4 7" id="KW-0539">Nucleus</keyword>
<feature type="compositionally biased region" description="Basic and acidic residues" evidence="8">
    <location>
        <begin position="256"/>
        <end position="268"/>
    </location>
</feature>
<evidence type="ECO:0000256" key="2">
    <source>
        <dbReference type="ARBA" id="ARBA00022517"/>
    </source>
</evidence>
<comment type="function">
    <text evidence="7">Involved in nucleolar processing of pre-18S ribosomal RNA.</text>
</comment>
<feature type="compositionally biased region" description="Basic and acidic residues" evidence="8">
    <location>
        <begin position="395"/>
        <end position="405"/>
    </location>
</feature>
<feature type="region of interest" description="Disordered" evidence="8">
    <location>
        <begin position="89"/>
        <end position="341"/>
    </location>
</feature>
<evidence type="ECO:0000313" key="10">
    <source>
        <dbReference type="Proteomes" id="UP001187192"/>
    </source>
</evidence>
<gene>
    <name evidence="9" type="ORF">TIFTF001_015097</name>
</gene>
<dbReference type="PANTHER" id="PTHR17039">
    <property type="entry name" value="U3 SMALL NUCLEOLAR RIBONUCLEOPROTEIN PROTEIN MPP10"/>
    <property type="match status" value="1"/>
</dbReference>
<evidence type="ECO:0000313" key="9">
    <source>
        <dbReference type="EMBL" id="GMN45911.1"/>
    </source>
</evidence>
<evidence type="ECO:0000256" key="1">
    <source>
        <dbReference type="ARBA" id="ARBA00004604"/>
    </source>
</evidence>
<feature type="compositionally biased region" description="Basic residues" evidence="8">
    <location>
        <begin position="269"/>
        <end position="280"/>
    </location>
</feature>
<feature type="compositionally biased region" description="Basic and acidic residues" evidence="8">
    <location>
        <begin position="302"/>
        <end position="323"/>
    </location>
</feature>
<dbReference type="GO" id="GO:0005732">
    <property type="term" value="C:sno(s)RNA-containing ribonucleoprotein complex"/>
    <property type="evidence" value="ECO:0007669"/>
    <property type="project" value="UniProtKB-UniRule"/>
</dbReference>
<feature type="compositionally biased region" description="Acidic residues" evidence="8">
    <location>
        <begin position="113"/>
        <end position="171"/>
    </location>
</feature>
<dbReference type="GO" id="GO:0006364">
    <property type="term" value="P:rRNA processing"/>
    <property type="evidence" value="ECO:0007669"/>
    <property type="project" value="UniProtKB-KW"/>
</dbReference>
<feature type="compositionally biased region" description="Polar residues" evidence="8">
    <location>
        <begin position="537"/>
        <end position="550"/>
    </location>
</feature>
<feature type="compositionally biased region" description="Basic and acidic residues" evidence="8">
    <location>
        <begin position="89"/>
        <end position="112"/>
    </location>
</feature>
<dbReference type="PIRSF" id="PIRSF017300">
    <property type="entry name" value="snoRNP_Mpp10"/>
    <property type="match status" value="1"/>
</dbReference>
<feature type="compositionally biased region" description="Acidic residues" evidence="8">
    <location>
        <begin position="284"/>
        <end position="296"/>
    </location>
</feature>
<feature type="region of interest" description="Disordered" evidence="8">
    <location>
        <begin position="1"/>
        <end position="24"/>
    </location>
</feature>
<feature type="compositionally biased region" description="Basic residues" evidence="8">
    <location>
        <begin position="516"/>
        <end position="527"/>
    </location>
</feature>
<evidence type="ECO:0000256" key="8">
    <source>
        <dbReference type="SAM" id="MobiDB-lite"/>
    </source>
</evidence>
<feature type="region of interest" description="Disordered" evidence="8">
    <location>
        <begin position="380"/>
        <end position="405"/>
    </location>
</feature>
<keyword evidence="3 7" id="KW-0698">rRNA processing</keyword>
<evidence type="ECO:0000256" key="7">
    <source>
        <dbReference type="PIRNR" id="PIRNR017300"/>
    </source>
</evidence>
<evidence type="ECO:0000256" key="6">
    <source>
        <dbReference type="ARBA" id="ARBA00029455"/>
    </source>
</evidence>
<keyword evidence="5 7" id="KW-0687">Ribonucleoprotein</keyword>
<dbReference type="InterPro" id="IPR012173">
    <property type="entry name" value="Mpp10"/>
</dbReference>
<dbReference type="EMBL" id="BTGU01000021">
    <property type="protein sequence ID" value="GMN45911.1"/>
    <property type="molecule type" value="Genomic_DNA"/>
</dbReference>
<dbReference type="Proteomes" id="UP001187192">
    <property type="component" value="Unassembled WGS sequence"/>
</dbReference>
<feature type="compositionally biased region" description="Basic and acidic residues" evidence="8">
    <location>
        <begin position="503"/>
        <end position="515"/>
    </location>
</feature>
<comment type="subcellular location">
    <subcellularLocation>
        <location evidence="1 7">Nucleus</location>
        <location evidence="1 7">Nucleolus</location>
    </subcellularLocation>
</comment>
<dbReference type="Pfam" id="PF04006">
    <property type="entry name" value="Mpp10"/>
    <property type="match status" value="1"/>
</dbReference>
<organism evidence="9 10">
    <name type="scientific">Ficus carica</name>
    <name type="common">Common fig</name>
    <dbReference type="NCBI Taxonomy" id="3494"/>
    <lineage>
        <taxon>Eukaryota</taxon>
        <taxon>Viridiplantae</taxon>
        <taxon>Streptophyta</taxon>
        <taxon>Embryophyta</taxon>
        <taxon>Tracheophyta</taxon>
        <taxon>Spermatophyta</taxon>
        <taxon>Magnoliopsida</taxon>
        <taxon>eudicotyledons</taxon>
        <taxon>Gunneridae</taxon>
        <taxon>Pentapetalae</taxon>
        <taxon>rosids</taxon>
        <taxon>fabids</taxon>
        <taxon>Rosales</taxon>
        <taxon>Moraceae</taxon>
        <taxon>Ficeae</taxon>
        <taxon>Ficus</taxon>
    </lineage>
</organism>
<dbReference type="AlphaFoldDB" id="A0AA88D7K6"/>
<reference evidence="9" key="1">
    <citation type="submission" date="2023-07" db="EMBL/GenBank/DDBJ databases">
        <title>draft genome sequence of fig (Ficus carica).</title>
        <authorList>
            <person name="Takahashi T."/>
            <person name="Nishimura K."/>
        </authorList>
    </citation>
    <scope>NUCLEOTIDE SEQUENCE</scope>
</reference>
<dbReference type="PANTHER" id="PTHR17039:SF0">
    <property type="entry name" value="U3 SMALL NUCLEOLAR RIBONUCLEOPROTEIN PROTEIN MPP10"/>
    <property type="match status" value="1"/>
</dbReference>
<comment type="similarity">
    <text evidence="6 7">Belongs to the MPP10 family.</text>
</comment>
<evidence type="ECO:0000256" key="3">
    <source>
        <dbReference type="ARBA" id="ARBA00022552"/>
    </source>
</evidence>
<evidence type="ECO:0000256" key="4">
    <source>
        <dbReference type="ARBA" id="ARBA00023242"/>
    </source>
</evidence>